<evidence type="ECO:0000259" key="7">
    <source>
        <dbReference type="PROSITE" id="PS51733"/>
    </source>
</evidence>
<keyword evidence="3 6" id="KW-0067">ATP-binding</keyword>
<dbReference type="SUPFAM" id="SSF46785">
    <property type="entry name" value="Winged helix' DNA-binding domain"/>
    <property type="match status" value="1"/>
</dbReference>
<dbReference type="Gene3D" id="1.10.10.10">
    <property type="entry name" value="Winged helix-like DNA-binding domain superfamily/Winged helix DNA-binding domain"/>
    <property type="match status" value="1"/>
</dbReference>
<evidence type="ECO:0000256" key="2">
    <source>
        <dbReference type="ARBA" id="ARBA00022741"/>
    </source>
</evidence>
<dbReference type="GO" id="GO:0003677">
    <property type="term" value="F:DNA binding"/>
    <property type="evidence" value="ECO:0007669"/>
    <property type="project" value="UniProtKB-UniRule"/>
</dbReference>
<keyword evidence="6" id="KW-0238">DNA-binding</keyword>
<comment type="catalytic activity">
    <reaction evidence="5 6">
        <text>biotin + L-lysyl-[protein] + ATP = N(6)-biotinyl-L-lysyl-[protein] + AMP + diphosphate + H(+)</text>
        <dbReference type="Rhea" id="RHEA:11756"/>
        <dbReference type="Rhea" id="RHEA-COMP:9752"/>
        <dbReference type="Rhea" id="RHEA-COMP:10505"/>
        <dbReference type="ChEBI" id="CHEBI:15378"/>
        <dbReference type="ChEBI" id="CHEBI:29969"/>
        <dbReference type="ChEBI" id="CHEBI:30616"/>
        <dbReference type="ChEBI" id="CHEBI:33019"/>
        <dbReference type="ChEBI" id="CHEBI:57586"/>
        <dbReference type="ChEBI" id="CHEBI:83144"/>
        <dbReference type="ChEBI" id="CHEBI:456215"/>
        <dbReference type="EC" id="6.3.4.15"/>
    </reaction>
</comment>
<evidence type="ECO:0000256" key="4">
    <source>
        <dbReference type="ARBA" id="ARBA00023267"/>
    </source>
</evidence>
<dbReference type="CDD" id="cd16442">
    <property type="entry name" value="BPL"/>
    <property type="match status" value="1"/>
</dbReference>
<feature type="binding site" evidence="6">
    <location>
        <position position="120"/>
    </location>
    <ligand>
        <name>biotin</name>
        <dbReference type="ChEBI" id="CHEBI:57586"/>
    </ligand>
</feature>
<reference evidence="8 9" key="1">
    <citation type="journal article" date="2015" name="Genome Announc.">
        <title>Genomes of Geoalkalibacter ferrihydriticus Z-0531T and Geoalkalibacter subterraneus Red1T, Two Haloalkaliphilic Metal-Reducing Deltaproteobacteria.</title>
        <authorList>
            <person name="Badalamenti J.P."/>
            <person name="Krajmalnik-Brown R."/>
            <person name="Torres C.I."/>
            <person name="Bond D.R."/>
        </authorList>
    </citation>
    <scope>NUCLEOTIDE SEQUENCE [LARGE SCALE GENOMIC DNA]</scope>
    <source>
        <strain evidence="8 9">Red1</strain>
    </source>
</reference>
<evidence type="ECO:0000313" key="8">
    <source>
        <dbReference type="EMBL" id="AJF06165.1"/>
    </source>
</evidence>
<protein>
    <recommendedName>
        <fullName evidence="6">Bifunctional ligase/repressor BirA</fullName>
    </recommendedName>
    <alternativeName>
        <fullName evidence="6">Biotin--[acetyl-CoA-carboxylase] ligase</fullName>
        <ecNumber evidence="6">6.3.4.15</ecNumber>
    </alternativeName>
    <alternativeName>
        <fullName evidence="6">Biotin--protein ligase</fullName>
    </alternativeName>
    <alternativeName>
        <fullName evidence="6">Biotin-[acetyl-CoA carboxylase] synthetase</fullName>
    </alternativeName>
</protein>
<sequence>MHDSRHTAQEEVLSLLRHADGCISGEELSRRLGISRTAIWKHIKALRSHGYEIRAASGRGYQLVQVPDLLSPTEIQNGLHTRFIARNVYAFDQVDSTNHQAMLMGEEGAADGTVVIADAQSSGKGRLGRRWASPAGVNLYASIVLRPPIAPHRAPQLTFVSAVAVAQAINSFSGLDARVKWPNDILIDDCKVGGLLNEMSAESERVHSVVLGIGLNVNMTASQFPTDLRYPATSLFLSSGRKWPRAALARHLFEKLEQLYHQYLNEGFEPILQQWESLCCWQGRVVEVDRGTDRIRGRFAGLDQTGALLLDAGGTLEKIYSGDVRPSDDETG</sequence>
<dbReference type="Gene3D" id="2.30.30.100">
    <property type="match status" value="1"/>
</dbReference>
<proteinExistence type="inferred from homology"/>
<dbReference type="Gene3D" id="3.30.930.10">
    <property type="entry name" value="Bira Bifunctional Protein, Domain 2"/>
    <property type="match status" value="1"/>
</dbReference>
<evidence type="ECO:0000256" key="6">
    <source>
        <dbReference type="HAMAP-Rule" id="MF_00978"/>
    </source>
</evidence>
<evidence type="ECO:0000256" key="3">
    <source>
        <dbReference type="ARBA" id="ARBA00022840"/>
    </source>
</evidence>
<dbReference type="Pfam" id="PF03099">
    <property type="entry name" value="BPL_LplA_LipB"/>
    <property type="match status" value="1"/>
</dbReference>
<dbReference type="PANTHER" id="PTHR12835:SF5">
    <property type="entry name" value="BIOTIN--PROTEIN LIGASE"/>
    <property type="match status" value="1"/>
</dbReference>
<dbReference type="GO" id="GO:0005524">
    <property type="term" value="F:ATP binding"/>
    <property type="evidence" value="ECO:0007669"/>
    <property type="project" value="UniProtKB-UniRule"/>
</dbReference>
<dbReference type="PROSITE" id="PS51733">
    <property type="entry name" value="BPL_LPL_CATALYTIC"/>
    <property type="match status" value="1"/>
</dbReference>
<keyword evidence="6" id="KW-0804">Transcription</keyword>
<dbReference type="GO" id="GO:0005737">
    <property type="term" value="C:cytoplasm"/>
    <property type="evidence" value="ECO:0007669"/>
    <property type="project" value="TreeGrafter"/>
</dbReference>
<keyword evidence="2 6" id="KW-0547">Nucleotide-binding</keyword>
<dbReference type="PANTHER" id="PTHR12835">
    <property type="entry name" value="BIOTIN PROTEIN LIGASE"/>
    <property type="match status" value="1"/>
</dbReference>
<dbReference type="STRING" id="483547.GSUB_05750"/>
<dbReference type="InterPro" id="IPR045864">
    <property type="entry name" value="aa-tRNA-synth_II/BPL/LPL"/>
</dbReference>
<keyword evidence="6" id="KW-0805">Transcription regulation</keyword>
<gene>
    <name evidence="6" type="primary">birA</name>
    <name evidence="8" type="ORF">GSUB_05750</name>
</gene>
<dbReference type="Proteomes" id="UP000035036">
    <property type="component" value="Chromosome"/>
</dbReference>
<dbReference type="EMBL" id="CP010311">
    <property type="protein sequence ID" value="AJF06165.1"/>
    <property type="molecule type" value="Genomic_DNA"/>
</dbReference>
<feature type="binding site" evidence="6">
    <location>
        <begin position="96"/>
        <end position="98"/>
    </location>
    <ligand>
        <name>biotin</name>
        <dbReference type="ChEBI" id="CHEBI:57586"/>
    </ligand>
</feature>
<feature type="binding site" evidence="6">
    <location>
        <position position="191"/>
    </location>
    <ligand>
        <name>biotin</name>
        <dbReference type="ChEBI" id="CHEBI:57586"/>
    </ligand>
</feature>
<dbReference type="KEGG" id="gsb:GSUB_05750"/>
<dbReference type="InterPro" id="IPR004143">
    <property type="entry name" value="BPL_LPL_catalytic"/>
</dbReference>
<dbReference type="Pfam" id="PF02237">
    <property type="entry name" value="BPL_C"/>
    <property type="match status" value="1"/>
</dbReference>
<dbReference type="InterPro" id="IPR008988">
    <property type="entry name" value="Transcriptional_repressor_C"/>
</dbReference>
<accession>A0A0B5FQ13</accession>
<name>A0A0B5FQ13_9BACT</name>
<dbReference type="InterPro" id="IPR004408">
    <property type="entry name" value="Biotin_CoA_COase_ligase"/>
</dbReference>
<dbReference type="InterPro" id="IPR036390">
    <property type="entry name" value="WH_DNA-bd_sf"/>
</dbReference>
<keyword evidence="4 6" id="KW-0092">Biotin</keyword>
<keyword evidence="9" id="KW-1185">Reference proteome</keyword>
<comment type="caution">
    <text evidence="6">Lacks conserved residue(s) required for the propagation of feature annotation.</text>
</comment>
<dbReference type="HOGENOM" id="CLU_051096_0_0_7"/>
<dbReference type="RefSeq" id="WP_040199693.1">
    <property type="nucleotide sequence ID" value="NZ_CP010311.1"/>
</dbReference>
<dbReference type="InterPro" id="IPR011991">
    <property type="entry name" value="ArsR-like_HTH"/>
</dbReference>
<evidence type="ECO:0000313" key="9">
    <source>
        <dbReference type="Proteomes" id="UP000035036"/>
    </source>
</evidence>
<comment type="function">
    <text evidence="6">Acts both as a biotin--[acetyl-CoA-carboxylase] ligase and a repressor.</text>
</comment>
<dbReference type="GO" id="GO:0006355">
    <property type="term" value="P:regulation of DNA-templated transcription"/>
    <property type="evidence" value="ECO:0007669"/>
    <property type="project" value="UniProtKB-UniRule"/>
</dbReference>
<evidence type="ECO:0000256" key="5">
    <source>
        <dbReference type="ARBA" id="ARBA00047846"/>
    </source>
</evidence>
<dbReference type="SUPFAM" id="SSF55681">
    <property type="entry name" value="Class II aaRS and biotin synthetases"/>
    <property type="match status" value="1"/>
</dbReference>
<dbReference type="CDD" id="cd00090">
    <property type="entry name" value="HTH_ARSR"/>
    <property type="match status" value="1"/>
</dbReference>
<dbReference type="SUPFAM" id="SSF50037">
    <property type="entry name" value="C-terminal domain of transcriptional repressors"/>
    <property type="match status" value="1"/>
</dbReference>
<dbReference type="InterPro" id="IPR030855">
    <property type="entry name" value="Bifunct_BirA"/>
</dbReference>
<dbReference type="OrthoDB" id="9807064at2"/>
<dbReference type="InterPro" id="IPR036388">
    <property type="entry name" value="WH-like_DNA-bd_sf"/>
</dbReference>
<dbReference type="Pfam" id="PF08279">
    <property type="entry name" value="HTH_11"/>
    <property type="match status" value="1"/>
</dbReference>
<dbReference type="HAMAP" id="MF_00978">
    <property type="entry name" value="Bifunct_BirA"/>
    <property type="match status" value="1"/>
</dbReference>
<evidence type="ECO:0000256" key="1">
    <source>
        <dbReference type="ARBA" id="ARBA00022598"/>
    </source>
</evidence>
<dbReference type="InterPro" id="IPR003142">
    <property type="entry name" value="BPL_C"/>
</dbReference>
<comment type="similarity">
    <text evidence="6">Belongs to the biotin--protein ligase family.</text>
</comment>
<feature type="domain" description="BPL/LPL catalytic" evidence="7">
    <location>
        <begin position="73"/>
        <end position="264"/>
    </location>
</feature>
<dbReference type="EC" id="6.3.4.15" evidence="6"/>
<dbReference type="AlphaFoldDB" id="A0A0B5FQ13"/>
<dbReference type="InterPro" id="IPR013196">
    <property type="entry name" value="HTH_11"/>
</dbReference>
<feature type="DNA-binding region" description="H-T-H motif" evidence="6">
    <location>
        <begin position="25"/>
        <end position="44"/>
    </location>
</feature>
<dbReference type="NCBIfam" id="TIGR00121">
    <property type="entry name" value="birA_ligase"/>
    <property type="match status" value="1"/>
</dbReference>
<dbReference type="GO" id="GO:0004077">
    <property type="term" value="F:biotin--[biotin carboxyl-carrier protein] ligase activity"/>
    <property type="evidence" value="ECO:0007669"/>
    <property type="project" value="UniProtKB-UniRule"/>
</dbReference>
<organism evidence="8 9">
    <name type="scientific">Geoalkalibacter subterraneus</name>
    <dbReference type="NCBI Taxonomy" id="483547"/>
    <lineage>
        <taxon>Bacteria</taxon>
        <taxon>Pseudomonadati</taxon>
        <taxon>Thermodesulfobacteriota</taxon>
        <taxon>Desulfuromonadia</taxon>
        <taxon>Desulfuromonadales</taxon>
        <taxon>Geoalkalibacteraceae</taxon>
        <taxon>Geoalkalibacter</taxon>
    </lineage>
</organism>
<keyword evidence="1 6" id="KW-0436">Ligase</keyword>
<keyword evidence="6" id="KW-0678">Repressor</keyword>